<feature type="domain" description="Tetratrico peptide repeat group 5" evidence="6">
    <location>
        <begin position="243"/>
        <end position="342"/>
    </location>
</feature>
<evidence type="ECO:0000313" key="7">
    <source>
        <dbReference type="EMBL" id="ESR27174.1"/>
    </source>
</evidence>
<evidence type="ECO:0000256" key="1">
    <source>
        <dbReference type="ARBA" id="ARBA00022737"/>
    </source>
</evidence>
<dbReference type="OrthoDB" id="580767at2"/>
<evidence type="ECO:0000259" key="6">
    <source>
        <dbReference type="Pfam" id="PF12688"/>
    </source>
</evidence>
<dbReference type="InterPro" id="IPR041656">
    <property type="entry name" value="TPR_5"/>
</dbReference>
<comment type="caution">
    <text evidence="7">The sequence shown here is derived from an EMBL/GenBank/DDBJ whole genome shotgun (WGS) entry which is preliminary data.</text>
</comment>
<dbReference type="EMBL" id="AWXZ01000007">
    <property type="protein sequence ID" value="ESR27174.1"/>
    <property type="molecule type" value="Genomic_DNA"/>
</dbReference>
<feature type="compositionally biased region" description="Acidic residues" evidence="4">
    <location>
        <begin position="168"/>
        <end position="178"/>
    </location>
</feature>
<keyword evidence="5" id="KW-0732">Signal</keyword>
<organism evidence="7 8">
    <name type="scientific">Lutibaculum baratangense AMV1</name>
    <dbReference type="NCBI Taxonomy" id="631454"/>
    <lineage>
        <taxon>Bacteria</taxon>
        <taxon>Pseudomonadati</taxon>
        <taxon>Pseudomonadota</taxon>
        <taxon>Alphaproteobacteria</taxon>
        <taxon>Hyphomicrobiales</taxon>
        <taxon>Tepidamorphaceae</taxon>
        <taxon>Lutibaculum</taxon>
    </lineage>
</organism>
<dbReference type="Pfam" id="PF14559">
    <property type="entry name" value="TPR_19"/>
    <property type="match status" value="1"/>
</dbReference>
<dbReference type="SMART" id="SM00028">
    <property type="entry name" value="TPR"/>
    <property type="match status" value="6"/>
</dbReference>
<dbReference type="PANTHER" id="PTHR45586:SF1">
    <property type="entry name" value="LIPOPOLYSACCHARIDE ASSEMBLY PROTEIN B"/>
    <property type="match status" value="1"/>
</dbReference>
<reference evidence="7 8" key="1">
    <citation type="journal article" date="2014" name="Genome Announc.">
        <title>Draft Genome Sequence of Lutibaculum baratangense Strain AMV1T, Isolated from a Mud Volcano in Andamans, India.</title>
        <authorList>
            <person name="Singh A."/>
            <person name="Sreenivas A."/>
            <person name="Sathyanarayana Reddy G."/>
            <person name="Pinnaka A.K."/>
            <person name="Shivaji S."/>
        </authorList>
    </citation>
    <scope>NUCLEOTIDE SEQUENCE [LARGE SCALE GENOMIC DNA]</scope>
    <source>
        <strain evidence="7 8">AMV1</strain>
    </source>
</reference>
<feature type="signal peptide" evidence="5">
    <location>
        <begin position="1"/>
        <end position="30"/>
    </location>
</feature>
<evidence type="ECO:0000256" key="4">
    <source>
        <dbReference type="SAM" id="MobiDB-lite"/>
    </source>
</evidence>
<name>V4RPG6_9HYPH</name>
<sequence>MIRTCLNIYAFTLAIAIFSAAGLSSVEVLAQSADELAAQARSAGDAQDHEEAARLFEAAISASPARRREWQRELADQIAYAGRPAEAVPLYRELLSEEGLVEDERRRIERNLAFALLWSGRPEEAAEALSAVVSASPDDEEARAALAEARIAVAEEQERNRESMAGGESDEADQSEPEAAERAPMDGEPAADEPPSPAIAAIAAAREAAGRGANAEAAAAFSRALQLEPALFVEMGIEYADQVAYAGEPGRAVPLYRRALAELPLTPGQRSEVERKLAFALLWAGEFGAAASAWRPIVRANPRDDEARGALADAYLGGARQAAGAARSGEAVRLFERAFQVAPARRRELLREYADQVLYSGRPADAIPLFHEVLSLPGLAPVERRRGLLGLARGHAWSGDHEAAVPVYTELLEGWPRDTEARIGRGQSFNTLVRHERALADFEVALAVEPLNAEALRGAAQSETSMERHIAALDRLEPLLATASPDPRTLIIAANARRHLGRPDLAEDLTRQILENSPEDAAARALLDLILLERRPLTRFESRYVTRSDELSILTLQGSHEVFLNRGLTSLGLQARFASYRGDDFPDVEVASFGVFARHRVNDWLEARTSVLLNQESEPGGDDLELTHETSLAFLMSDTWRAELQAVRRYADEDPAVFVNDVLADDFGGAVFFTPRRDVRASARAYYSDYTDGNERIWGQVDAAYNVRETGFLWLGARATAFDFAEDYDFGYWNPGHYRSLHGTIHAYGAPAPGWWLDVQGALGWAWSEFDGDGLTWSAEARLSRDLTRHASLELYGLYQYSEAREDRALAADDDGDPFWRGTLGAQLRLRW</sequence>
<keyword evidence="8" id="KW-1185">Reference proteome</keyword>
<dbReference type="Proteomes" id="UP000017819">
    <property type="component" value="Unassembled WGS sequence"/>
</dbReference>
<dbReference type="PANTHER" id="PTHR45586">
    <property type="entry name" value="TPR REPEAT-CONTAINING PROTEIN PA4667"/>
    <property type="match status" value="1"/>
</dbReference>
<keyword evidence="1" id="KW-0677">Repeat</keyword>
<evidence type="ECO:0000256" key="5">
    <source>
        <dbReference type="SAM" id="SignalP"/>
    </source>
</evidence>
<evidence type="ECO:0000256" key="2">
    <source>
        <dbReference type="ARBA" id="ARBA00022803"/>
    </source>
</evidence>
<dbReference type="InterPro" id="IPR051012">
    <property type="entry name" value="CellSynth/LPSAsmb/PSIAsmb"/>
</dbReference>
<dbReference type="InterPro" id="IPR011990">
    <property type="entry name" value="TPR-like_helical_dom_sf"/>
</dbReference>
<dbReference type="Gene3D" id="1.25.40.10">
    <property type="entry name" value="Tetratricopeptide repeat domain"/>
    <property type="match status" value="3"/>
</dbReference>
<gene>
    <name evidence="7" type="ORF">N177_0153</name>
</gene>
<feature type="region of interest" description="Disordered" evidence="4">
    <location>
        <begin position="155"/>
        <end position="195"/>
    </location>
</feature>
<feature type="repeat" description="TPR" evidence="3">
    <location>
        <begin position="419"/>
        <end position="452"/>
    </location>
</feature>
<dbReference type="AlphaFoldDB" id="V4RPG6"/>
<dbReference type="PROSITE" id="PS50005">
    <property type="entry name" value="TPR"/>
    <property type="match status" value="1"/>
</dbReference>
<dbReference type="STRING" id="631454.N177_0153"/>
<protein>
    <recommendedName>
        <fullName evidence="6">Tetratrico peptide repeat group 5 domain-containing protein</fullName>
    </recommendedName>
</protein>
<dbReference type="eggNOG" id="COG0457">
    <property type="taxonomic scope" value="Bacteria"/>
</dbReference>
<dbReference type="InterPro" id="IPR019734">
    <property type="entry name" value="TPR_rpt"/>
</dbReference>
<dbReference type="RefSeq" id="WP_023430310.1">
    <property type="nucleotide sequence ID" value="NZ_AWXZ01000007.1"/>
</dbReference>
<evidence type="ECO:0000313" key="8">
    <source>
        <dbReference type="Proteomes" id="UP000017819"/>
    </source>
</evidence>
<proteinExistence type="predicted"/>
<dbReference type="SUPFAM" id="SSF48452">
    <property type="entry name" value="TPR-like"/>
    <property type="match status" value="2"/>
</dbReference>
<keyword evidence="2 3" id="KW-0802">TPR repeat</keyword>
<accession>V4RPG6</accession>
<dbReference type="Pfam" id="PF13432">
    <property type="entry name" value="TPR_16"/>
    <property type="match status" value="1"/>
</dbReference>
<evidence type="ECO:0000256" key="3">
    <source>
        <dbReference type="PROSITE-ProRule" id="PRU00339"/>
    </source>
</evidence>
<dbReference type="Pfam" id="PF12688">
    <property type="entry name" value="TPR_5"/>
    <property type="match status" value="1"/>
</dbReference>
<feature type="chain" id="PRO_5004726966" description="Tetratrico peptide repeat group 5 domain-containing protein" evidence="5">
    <location>
        <begin position="31"/>
        <end position="832"/>
    </location>
</feature>